<reference evidence="8" key="1">
    <citation type="submission" date="2021-04" db="EMBL/GenBank/DDBJ databases">
        <title>Genome based classification of Actinospica acidithermotolerans sp. nov., an actinobacterium isolated from an Indonesian hot spring.</title>
        <authorList>
            <person name="Kusuma A.B."/>
            <person name="Putra K.E."/>
            <person name="Nafisah S."/>
            <person name="Loh J."/>
            <person name="Nouioui I."/>
            <person name="Goodfellow M."/>
        </authorList>
    </citation>
    <scope>NUCLEOTIDE SEQUENCE</scope>
    <source>
        <strain evidence="8">CSCA 57</strain>
    </source>
</reference>
<dbReference type="Proteomes" id="UP000675781">
    <property type="component" value="Unassembled WGS sequence"/>
</dbReference>
<evidence type="ECO:0000256" key="2">
    <source>
        <dbReference type="ARBA" id="ARBA00022741"/>
    </source>
</evidence>
<protein>
    <submittedName>
        <fullName evidence="8">Urease accessory protein UreG</fullName>
    </submittedName>
</protein>
<evidence type="ECO:0000259" key="7">
    <source>
        <dbReference type="Pfam" id="PF02492"/>
    </source>
</evidence>
<organism evidence="8 9">
    <name type="scientific">Actinospica durhamensis</name>
    <dbReference type="NCBI Taxonomy" id="1508375"/>
    <lineage>
        <taxon>Bacteria</taxon>
        <taxon>Bacillati</taxon>
        <taxon>Actinomycetota</taxon>
        <taxon>Actinomycetes</taxon>
        <taxon>Catenulisporales</taxon>
        <taxon>Actinospicaceae</taxon>
        <taxon>Actinospica</taxon>
    </lineage>
</organism>
<keyword evidence="4" id="KW-0342">GTP-binding</keyword>
<dbReference type="InterPro" id="IPR003495">
    <property type="entry name" value="CobW/HypB/UreG_nucleotide-bd"/>
</dbReference>
<dbReference type="GO" id="GO:0016151">
    <property type="term" value="F:nickel cation binding"/>
    <property type="evidence" value="ECO:0007669"/>
    <property type="project" value="InterPro"/>
</dbReference>
<evidence type="ECO:0000256" key="3">
    <source>
        <dbReference type="ARBA" id="ARBA00022988"/>
    </source>
</evidence>
<dbReference type="Gene3D" id="3.40.50.300">
    <property type="entry name" value="P-loop containing nucleotide triphosphate hydrolases"/>
    <property type="match status" value="1"/>
</dbReference>
<feature type="domain" description="CobW/HypB/UreG nucleotide-binding" evidence="7">
    <location>
        <begin position="28"/>
        <end position="196"/>
    </location>
</feature>
<dbReference type="AlphaFoldDB" id="A0A941EK90"/>
<dbReference type="EMBL" id="JAGSOG010000046">
    <property type="protein sequence ID" value="MBR7834020.1"/>
    <property type="molecule type" value="Genomic_DNA"/>
</dbReference>
<feature type="region of interest" description="Disordered" evidence="6">
    <location>
        <begin position="1"/>
        <end position="21"/>
    </location>
</feature>
<gene>
    <name evidence="8" type="ORF">KDL01_12140</name>
</gene>
<accession>A0A941EK90</accession>
<dbReference type="SUPFAM" id="SSF52540">
    <property type="entry name" value="P-loop containing nucleoside triphosphate hydrolases"/>
    <property type="match status" value="1"/>
</dbReference>
<evidence type="ECO:0000256" key="6">
    <source>
        <dbReference type="SAM" id="MobiDB-lite"/>
    </source>
</evidence>
<dbReference type="InterPro" id="IPR004400">
    <property type="entry name" value="UreG"/>
</dbReference>
<dbReference type="Pfam" id="PF02492">
    <property type="entry name" value="cobW"/>
    <property type="match status" value="1"/>
</dbReference>
<keyword evidence="5" id="KW-0143">Chaperone</keyword>
<dbReference type="InterPro" id="IPR027417">
    <property type="entry name" value="P-loop_NTPase"/>
</dbReference>
<keyword evidence="3" id="KW-0996">Nickel insertion</keyword>
<proteinExistence type="inferred from homology"/>
<evidence type="ECO:0000256" key="4">
    <source>
        <dbReference type="ARBA" id="ARBA00023134"/>
    </source>
</evidence>
<comment type="similarity">
    <text evidence="1">Belongs to the SIMIBI class G3E GTPase family. UreG subfamily.</text>
</comment>
<dbReference type="GO" id="GO:0043419">
    <property type="term" value="P:urea catabolic process"/>
    <property type="evidence" value="ECO:0007669"/>
    <property type="project" value="InterPro"/>
</dbReference>
<dbReference type="PIRSF" id="PIRSF005624">
    <property type="entry name" value="Ni-bind_GTPase"/>
    <property type="match status" value="1"/>
</dbReference>
<dbReference type="PANTHER" id="PTHR31715:SF0">
    <property type="entry name" value="UREASE ACCESSORY PROTEIN G"/>
    <property type="match status" value="1"/>
</dbReference>
<keyword evidence="2" id="KW-0547">Nucleotide-binding</keyword>
<comment type="caution">
    <text evidence="8">The sequence shown here is derived from an EMBL/GenBank/DDBJ whole genome shotgun (WGS) entry which is preliminary data.</text>
</comment>
<name>A0A941EK90_9ACTN</name>
<keyword evidence="9" id="KW-1185">Reference proteome</keyword>
<evidence type="ECO:0000313" key="9">
    <source>
        <dbReference type="Proteomes" id="UP000675781"/>
    </source>
</evidence>
<dbReference type="GO" id="GO:0003924">
    <property type="term" value="F:GTPase activity"/>
    <property type="evidence" value="ECO:0007669"/>
    <property type="project" value="InterPro"/>
</dbReference>
<dbReference type="PANTHER" id="PTHR31715">
    <property type="entry name" value="UREASE ACCESSORY PROTEIN G"/>
    <property type="match status" value="1"/>
</dbReference>
<evidence type="ECO:0000256" key="5">
    <source>
        <dbReference type="ARBA" id="ARBA00023186"/>
    </source>
</evidence>
<evidence type="ECO:0000256" key="1">
    <source>
        <dbReference type="ARBA" id="ARBA00005732"/>
    </source>
</evidence>
<sequence>MASVTPLKPLAQPEPSAGPPPNRICVRIGVGGPVGAGKTSLVAAICRVLRAEYSLAVVTNEPQTREDADFLLGEGFLDPAHVRAVQTGCSPQTAIREDIAANLDAVEALEESLDPLDLLVVESGGGDLTALFSRGLVDRQIFVFDAAAGARAARKGGPGVDRADLLVVNKTDLAPLAGVDLEDLRRDAGARRESRPTLFTSLTEHPDAPAVADWIRGLIEERRTLLGRG</sequence>
<evidence type="ECO:0000313" key="8">
    <source>
        <dbReference type="EMBL" id="MBR7834020.1"/>
    </source>
</evidence>
<dbReference type="GO" id="GO:0005525">
    <property type="term" value="F:GTP binding"/>
    <property type="evidence" value="ECO:0007669"/>
    <property type="project" value="UniProtKB-KW"/>
</dbReference>